<dbReference type="EMBL" id="JAUJYO010000017">
    <property type="protein sequence ID" value="KAK1292179.1"/>
    <property type="molecule type" value="Genomic_DNA"/>
</dbReference>
<dbReference type="AlphaFoldDB" id="A0AAV9CU31"/>
<evidence type="ECO:0000313" key="2">
    <source>
        <dbReference type="Proteomes" id="UP001180020"/>
    </source>
</evidence>
<keyword evidence="2" id="KW-1185">Reference proteome</keyword>
<evidence type="ECO:0000313" key="1">
    <source>
        <dbReference type="EMBL" id="KAK1292179.1"/>
    </source>
</evidence>
<organism evidence="1 2">
    <name type="scientific">Acorus calamus</name>
    <name type="common">Sweet flag</name>
    <dbReference type="NCBI Taxonomy" id="4465"/>
    <lineage>
        <taxon>Eukaryota</taxon>
        <taxon>Viridiplantae</taxon>
        <taxon>Streptophyta</taxon>
        <taxon>Embryophyta</taxon>
        <taxon>Tracheophyta</taxon>
        <taxon>Spermatophyta</taxon>
        <taxon>Magnoliopsida</taxon>
        <taxon>Liliopsida</taxon>
        <taxon>Acoraceae</taxon>
        <taxon>Acorus</taxon>
    </lineage>
</organism>
<comment type="caution">
    <text evidence="1">The sequence shown here is derived from an EMBL/GenBank/DDBJ whole genome shotgun (WGS) entry which is preliminary data.</text>
</comment>
<reference evidence="1" key="2">
    <citation type="submission" date="2023-06" db="EMBL/GenBank/DDBJ databases">
        <authorList>
            <person name="Ma L."/>
            <person name="Liu K.-W."/>
            <person name="Li Z."/>
            <person name="Hsiao Y.-Y."/>
            <person name="Qi Y."/>
            <person name="Fu T."/>
            <person name="Tang G."/>
            <person name="Zhang D."/>
            <person name="Sun W.-H."/>
            <person name="Liu D.-K."/>
            <person name="Li Y."/>
            <person name="Chen G.-Z."/>
            <person name="Liu X.-D."/>
            <person name="Liao X.-Y."/>
            <person name="Jiang Y.-T."/>
            <person name="Yu X."/>
            <person name="Hao Y."/>
            <person name="Huang J."/>
            <person name="Zhao X.-W."/>
            <person name="Ke S."/>
            <person name="Chen Y.-Y."/>
            <person name="Wu W.-L."/>
            <person name="Hsu J.-L."/>
            <person name="Lin Y.-F."/>
            <person name="Huang M.-D."/>
            <person name="Li C.-Y."/>
            <person name="Huang L."/>
            <person name="Wang Z.-W."/>
            <person name="Zhao X."/>
            <person name="Zhong W.-Y."/>
            <person name="Peng D.-H."/>
            <person name="Ahmad S."/>
            <person name="Lan S."/>
            <person name="Zhang J.-S."/>
            <person name="Tsai W.-C."/>
            <person name="Van De Peer Y."/>
            <person name="Liu Z.-J."/>
        </authorList>
    </citation>
    <scope>NUCLEOTIDE SEQUENCE</scope>
    <source>
        <strain evidence="1">CP</strain>
        <tissue evidence="1">Leaves</tissue>
    </source>
</reference>
<proteinExistence type="predicted"/>
<protein>
    <submittedName>
        <fullName evidence="1">Uncharacterized protein</fullName>
    </submittedName>
</protein>
<dbReference type="PANTHER" id="PTHR33710:SF64">
    <property type="entry name" value="ENDONUCLEASE_EXONUCLEASE_PHOSPHATASE DOMAIN-CONTAINING PROTEIN"/>
    <property type="match status" value="1"/>
</dbReference>
<dbReference type="PANTHER" id="PTHR33710">
    <property type="entry name" value="BNAC02G09200D PROTEIN"/>
    <property type="match status" value="1"/>
</dbReference>
<gene>
    <name evidence="1" type="ORF">QJS10_CPB17g01405</name>
</gene>
<accession>A0AAV9CU31</accession>
<dbReference type="Proteomes" id="UP001180020">
    <property type="component" value="Unassembled WGS sequence"/>
</dbReference>
<name>A0AAV9CU31_ACOCL</name>
<sequence>MVEYLPPGISDHSPMKVICDPSFPSGPLPFKYFESWESVPSFHSTVHEAWKAQFEGNPMFKFVKKLAHTMMVLKRWNVELYGPIHHKLSSCKRELDDAQAALHQDPCNPLLMASEQAFRANYTSLLSQEEQFARQKLRQLWLAAGDSNTKFFYNSIKSRSARNTICRLHKADGSFCSNPEEIKDATVEFYRSLLNRSSFTAQPLPPPIGTVTEDENASLCSTVLEDELH</sequence>
<reference evidence="1" key="1">
    <citation type="journal article" date="2023" name="Nat. Commun.">
        <title>Diploid and tetraploid genomes of Acorus and the evolution of monocots.</title>
        <authorList>
            <person name="Ma L."/>
            <person name="Liu K.W."/>
            <person name="Li Z."/>
            <person name="Hsiao Y.Y."/>
            <person name="Qi Y."/>
            <person name="Fu T."/>
            <person name="Tang G.D."/>
            <person name="Zhang D."/>
            <person name="Sun W.H."/>
            <person name="Liu D.K."/>
            <person name="Li Y."/>
            <person name="Chen G.Z."/>
            <person name="Liu X.D."/>
            <person name="Liao X.Y."/>
            <person name="Jiang Y.T."/>
            <person name="Yu X."/>
            <person name="Hao Y."/>
            <person name="Huang J."/>
            <person name="Zhao X.W."/>
            <person name="Ke S."/>
            <person name="Chen Y.Y."/>
            <person name="Wu W.L."/>
            <person name="Hsu J.L."/>
            <person name="Lin Y.F."/>
            <person name="Huang M.D."/>
            <person name="Li C.Y."/>
            <person name="Huang L."/>
            <person name="Wang Z.W."/>
            <person name="Zhao X."/>
            <person name="Zhong W.Y."/>
            <person name="Peng D.H."/>
            <person name="Ahmad S."/>
            <person name="Lan S."/>
            <person name="Zhang J.S."/>
            <person name="Tsai W.C."/>
            <person name="Van de Peer Y."/>
            <person name="Liu Z.J."/>
        </authorList>
    </citation>
    <scope>NUCLEOTIDE SEQUENCE</scope>
    <source>
        <strain evidence="1">CP</strain>
    </source>
</reference>